<evidence type="ECO:0000313" key="5">
    <source>
        <dbReference type="Proteomes" id="UP000244912"/>
    </source>
</evidence>
<dbReference type="InterPro" id="IPR043426">
    <property type="entry name" value="MltB-like"/>
</dbReference>
<dbReference type="RefSeq" id="WP_108893268.1">
    <property type="nucleotide sequence ID" value="NZ_ONZF01000002.1"/>
</dbReference>
<protein>
    <submittedName>
        <fullName evidence="4">Membrane-bound lytic murein transglycosylase B</fullName>
        <ecNumber evidence="4">4.2.2.-</ecNumber>
    </submittedName>
</protein>
<gene>
    <name evidence="4" type="primary">mltB_1</name>
    <name evidence="4" type="ORF">PAA8504_01245</name>
</gene>
<dbReference type="InterPro" id="IPR023346">
    <property type="entry name" value="Lysozyme-like_dom_sf"/>
</dbReference>
<sequence>MYRIVTILAALIAAPAAAQDSPASADVPQATVEPLITPRARPEDLPTVSPRQTAFEDWLSQFRGRALAQGVDRATVDAALDGLEYDTGVISRDRNQAEFNSTIWEYLDRAVSDTRVENGRAALETHARLLDAIEARYGVEKEVVAAIWGLESAYGEFRGETDIIEALATLAFDARRGSFFESQLVGALKIIQAGDVTREGMTGSWAGAMGHTQFIPTSYLVHAVDFTGDGKRDIWGENPADALASTAAYLAGYGWVQGQPWGVEVSLPEDFDYRLARRGETRLPSEWAELGVTGVDGETVPDHAEASLLLPAGAQGAAFMIFPNFGVIERYNTADAYVIGVGHLSDRLAGGDPIQADWPRDDRALTQDEKEELQRRLTSAGFDTRGIDGRIGPLTLDAIRAFQRARGMVPDGYVSLRILNMLRES</sequence>
<dbReference type="PANTHER" id="PTHR30163:SF8">
    <property type="entry name" value="LYTIC MUREIN TRANSGLYCOSYLASE"/>
    <property type="match status" value="1"/>
</dbReference>
<feature type="chain" id="PRO_5015337373" evidence="1">
    <location>
        <begin position="19"/>
        <end position="425"/>
    </location>
</feature>
<evidence type="ECO:0000259" key="2">
    <source>
        <dbReference type="Pfam" id="PF01471"/>
    </source>
</evidence>
<keyword evidence="5" id="KW-1185">Reference proteome</keyword>
<keyword evidence="1" id="KW-0732">Signal</keyword>
<dbReference type="EC" id="4.2.2.-" evidence="4"/>
<organism evidence="4 5">
    <name type="scientific">Palleronia abyssalis</name>
    <dbReference type="NCBI Taxonomy" id="1501240"/>
    <lineage>
        <taxon>Bacteria</taxon>
        <taxon>Pseudomonadati</taxon>
        <taxon>Pseudomonadota</taxon>
        <taxon>Alphaproteobacteria</taxon>
        <taxon>Rhodobacterales</taxon>
        <taxon>Roseobacteraceae</taxon>
        <taxon>Palleronia</taxon>
    </lineage>
</organism>
<dbReference type="NCBIfam" id="TIGR02283">
    <property type="entry name" value="MltB_2"/>
    <property type="match status" value="1"/>
</dbReference>
<dbReference type="Proteomes" id="UP000244912">
    <property type="component" value="Unassembled WGS sequence"/>
</dbReference>
<evidence type="ECO:0000259" key="3">
    <source>
        <dbReference type="Pfam" id="PF13406"/>
    </source>
</evidence>
<feature type="domain" description="Peptidoglycan binding-like" evidence="2">
    <location>
        <begin position="369"/>
        <end position="422"/>
    </location>
</feature>
<reference evidence="4 5" key="1">
    <citation type="submission" date="2018-03" db="EMBL/GenBank/DDBJ databases">
        <authorList>
            <person name="Keele B.F."/>
        </authorList>
    </citation>
    <scope>NUCLEOTIDE SEQUENCE [LARGE SCALE GENOMIC DNA]</scope>
    <source>
        <strain evidence="4 5">CECT 8504</strain>
    </source>
</reference>
<feature type="signal peptide" evidence="1">
    <location>
        <begin position="1"/>
        <end position="18"/>
    </location>
</feature>
<dbReference type="InterPro" id="IPR002477">
    <property type="entry name" value="Peptidoglycan-bd-like"/>
</dbReference>
<dbReference type="Gene3D" id="1.10.8.350">
    <property type="entry name" value="Bacterial muramidase"/>
    <property type="match status" value="1"/>
</dbReference>
<dbReference type="InterPro" id="IPR036366">
    <property type="entry name" value="PGBDSf"/>
</dbReference>
<evidence type="ECO:0000313" key="4">
    <source>
        <dbReference type="EMBL" id="SPJ23434.1"/>
    </source>
</evidence>
<dbReference type="GO" id="GO:0009253">
    <property type="term" value="P:peptidoglycan catabolic process"/>
    <property type="evidence" value="ECO:0007669"/>
    <property type="project" value="TreeGrafter"/>
</dbReference>
<keyword evidence="4" id="KW-0456">Lyase</keyword>
<name>A0A2R8BTE2_9RHOB</name>
<dbReference type="InterPro" id="IPR036365">
    <property type="entry name" value="PGBD-like_sf"/>
</dbReference>
<dbReference type="InterPro" id="IPR011970">
    <property type="entry name" value="MltB_2"/>
</dbReference>
<feature type="domain" description="Transglycosylase SLT" evidence="3">
    <location>
        <begin position="55"/>
        <end position="346"/>
    </location>
</feature>
<dbReference type="OrthoDB" id="9808544at2"/>
<dbReference type="PANTHER" id="PTHR30163">
    <property type="entry name" value="MEMBRANE-BOUND LYTIC MUREIN TRANSGLYCOSYLASE B"/>
    <property type="match status" value="1"/>
</dbReference>
<dbReference type="SUPFAM" id="SSF53955">
    <property type="entry name" value="Lysozyme-like"/>
    <property type="match status" value="1"/>
</dbReference>
<dbReference type="GO" id="GO:0008933">
    <property type="term" value="F:peptidoglycan lytic transglycosylase activity"/>
    <property type="evidence" value="ECO:0007669"/>
    <property type="project" value="TreeGrafter"/>
</dbReference>
<dbReference type="AlphaFoldDB" id="A0A2R8BTE2"/>
<dbReference type="SUPFAM" id="SSF47090">
    <property type="entry name" value="PGBD-like"/>
    <property type="match status" value="1"/>
</dbReference>
<accession>A0A2R8BTE2</accession>
<dbReference type="CDD" id="cd13399">
    <property type="entry name" value="Slt35-like"/>
    <property type="match status" value="1"/>
</dbReference>
<dbReference type="InterPro" id="IPR031304">
    <property type="entry name" value="SLT_2"/>
</dbReference>
<dbReference type="Pfam" id="PF01471">
    <property type="entry name" value="PG_binding_1"/>
    <property type="match status" value="1"/>
</dbReference>
<proteinExistence type="predicted"/>
<evidence type="ECO:0000256" key="1">
    <source>
        <dbReference type="SAM" id="SignalP"/>
    </source>
</evidence>
<dbReference type="EMBL" id="ONZF01000002">
    <property type="protein sequence ID" value="SPJ23434.1"/>
    <property type="molecule type" value="Genomic_DNA"/>
</dbReference>
<dbReference type="Pfam" id="PF13406">
    <property type="entry name" value="SLT_2"/>
    <property type="match status" value="1"/>
</dbReference>
<dbReference type="Gene3D" id="1.10.530.10">
    <property type="match status" value="1"/>
</dbReference>
<dbReference type="Gene3D" id="1.10.101.10">
    <property type="entry name" value="PGBD-like superfamily/PGBD"/>
    <property type="match status" value="1"/>
</dbReference>